<name>A0ABT2MJ69_9CYAN</name>
<dbReference type="Proteomes" id="UP001525890">
    <property type="component" value="Unassembled WGS sequence"/>
</dbReference>
<feature type="domain" description="Rhodanese" evidence="2">
    <location>
        <begin position="374"/>
        <end position="462"/>
    </location>
</feature>
<dbReference type="InterPro" id="IPR001279">
    <property type="entry name" value="Metallo-B-lactamas"/>
</dbReference>
<dbReference type="Pfam" id="PF00581">
    <property type="entry name" value="Rhodanese"/>
    <property type="match status" value="2"/>
</dbReference>
<dbReference type="SUPFAM" id="SSF56281">
    <property type="entry name" value="Metallo-hydrolase/oxidoreductase"/>
    <property type="match status" value="1"/>
</dbReference>
<organism evidence="3 4">
    <name type="scientific">Laspinema palackyanum D2a</name>
    <dbReference type="NCBI Taxonomy" id="2953684"/>
    <lineage>
        <taxon>Bacteria</taxon>
        <taxon>Bacillati</taxon>
        <taxon>Cyanobacteriota</taxon>
        <taxon>Cyanophyceae</taxon>
        <taxon>Oscillatoriophycideae</taxon>
        <taxon>Oscillatoriales</taxon>
        <taxon>Laspinemataceae</taxon>
        <taxon>Laspinema</taxon>
        <taxon>Laspinema palackyanum</taxon>
    </lineage>
</organism>
<gene>
    <name evidence="3" type="ORF">NG799_00375</name>
</gene>
<sequence length="471" mass="52231">MALVLEQINVEGLAQLSYIVGDDKAGLAVIIDPRRDIDIYLQRARDLRVKIIGSIETHIHADFVSGSHELKARMNVPIYGAKTDNYQFELNQLQEGDEVKVGSVTLRAVHTPGHTPEHISLLIYDSKQGKEPFGLFTGDTLFNLDVGRPDLLGGGSEKQLAKQLYHSLFEKILPLGDRLEVYPCHGAGSSCGKSIGDRRQSTIGNERLFNPALKERSPEEFVEWILSEMPEPPRHYTRLKKVNGKGAPIKGCPPTLQPLTPTAFQEKMQEENTVIIDARSILAFGGGHIPGAINIALSPPFPNWVGWMIDPKQSLLVVVESERDVQLVAEQLFRIGYDNLAGYLHDGMTSWQNAGLPLKHLGEWTVQELNQHKDEPNVTILDVRGDDEYQQGYIPGAQHIFVAHLEENLAQLDKNQAIATYCGSGYRASIAASLLQKHGFETTINIPGSWKAWKAAKLPIQHPEKSELVSA</sequence>
<evidence type="ECO:0000313" key="3">
    <source>
        <dbReference type="EMBL" id="MCT7964782.1"/>
    </source>
</evidence>
<dbReference type="SMART" id="SM00849">
    <property type="entry name" value="Lactamase_B"/>
    <property type="match status" value="1"/>
</dbReference>
<dbReference type="PROSITE" id="PS00380">
    <property type="entry name" value="RHODANESE_1"/>
    <property type="match status" value="1"/>
</dbReference>
<dbReference type="InterPro" id="IPR001763">
    <property type="entry name" value="Rhodanese-like_dom"/>
</dbReference>
<evidence type="ECO:0000313" key="4">
    <source>
        <dbReference type="Proteomes" id="UP001525890"/>
    </source>
</evidence>
<dbReference type="Gene3D" id="3.60.15.10">
    <property type="entry name" value="Ribonuclease Z/Hydroxyacylglutathione hydrolase-like"/>
    <property type="match status" value="1"/>
</dbReference>
<dbReference type="Pfam" id="PF00753">
    <property type="entry name" value="Lactamase_B"/>
    <property type="match status" value="1"/>
</dbReference>
<dbReference type="InterPro" id="IPR044528">
    <property type="entry name" value="POD-like_MBL-fold"/>
</dbReference>
<dbReference type="InterPro" id="IPR036866">
    <property type="entry name" value="RibonucZ/Hydroxyglut_hydro"/>
</dbReference>
<dbReference type="RefSeq" id="WP_368004541.1">
    <property type="nucleotide sequence ID" value="NZ_JAMXFF010000001.1"/>
</dbReference>
<reference evidence="3 4" key="1">
    <citation type="journal article" date="2022" name="Front. Microbiol.">
        <title>High genomic differentiation and limited gene flow indicate recent cryptic speciation within the genus Laspinema (cyanobacteria).</title>
        <authorList>
            <person name="Stanojkovic A."/>
            <person name="Skoupy S."/>
            <person name="Skaloud P."/>
            <person name="Dvorak P."/>
        </authorList>
    </citation>
    <scope>NUCLEOTIDE SEQUENCE [LARGE SCALE GENOMIC DNA]</scope>
    <source>
        <strain evidence="3 4">D2a</strain>
    </source>
</reference>
<dbReference type="PANTHER" id="PTHR43084">
    <property type="entry name" value="PERSULFIDE DIOXYGENASE ETHE1"/>
    <property type="match status" value="1"/>
</dbReference>
<dbReference type="PANTHER" id="PTHR43084:SF1">
    <property type="entry name" value="PERSULFIDE DIOXYGENASE ETHE1, MITOCHONDRIAL"/>
    <property type="match status" value="1"/>
</dbReference>
<evidence type="ECO:0000256" key="1">
    <source>
        <dbReference type="ARBA" id="ARBA00022723"/>
    </source>
</evidence>
<dbReference type="SMART" id="SM00450">
    <property type="entry name" value="RHOD"/>
    <property type="match status" value="2"/>
</dbReference>
<proteinExistence type="predicted"/>
<protein>
    <submittedName>
        <fullName evidence="3">Rhodanese-like domain-containing protein</fullName>
    </submittedName>
</protein>
<dbReference type="InterPro" id="IPR036873">
    <property type="entry name" value="Rhodanese-like_dom_sf"/>
</dbReference>
<feature type="domain" description="Rhodanese" evidence="2">
    <location>
        <begin position="269"/>
        <end position="360"/>
    </location>
</feature>
<dbReference type="InterPro" id="IPR051682">
    <property type="entry name" value="Mito_Persulfide_Diox"/>
</dbReference>
<dbReference type="Gene3D" id="3.40.250.10">
    <property type="entry name" value="Rhodanese-like domain"/>
    <property type="match status" value="2"/>
</dbReference>
<evidence type="ECO:0000259" key="2">
    <source>
        <dbReference type="PROSITE" id="PS50206"/>
    </source>
</evidence>
<accession>A0ABT2MJ69</accession>
<dbReference type="EMBL" id="JAMXFF010000001">
    <property type="protein sequence ID" value="MCT7964782.1"/>
    <property type="molecule type" value="Genomic_DNA"/>
</dbReference>
<keyword evidence="4" id="KW-1185">Reference proteome</keyword>
<keyword evidence="1" id="KW-0479">Metal-binding</keyword>
<dbReference type="InterPro" id="IPR001307">
    <property type="entry name" value="Thiosulphate_STrfase_CS"/>
</dbReference>
<dbReference type="PROSITE" id="PS50206">
    <property type="entry name" value="RHODANESE_3"/>
    <property type="match status" value="2"/>
</dbReference>
<dbReference type="SUPFAM" id="SSF52821">
    <property type="entry name" value="Rhodanese/Cell cycle control phosphatase"/>
    <property type="match status" value="2"/>
</dbReference>
<dbReference type="CDD" id="cd00158">
    <property type="entry name" value="RHOD"/>
    <property type="match status" value="2"/>
</dbReference>
<dbReference type="CDD" id="cd07724">
    <property type="entry name" value="POD-like_MBL-fold"/>
    <property type="match status" value="1"/>
</dbReference>
<comment type="caution">
    <text evidence="3">The sequence shown here is derived from an EMBL/GenBank/DDBJ whole genome shotgun (WGS) entry which is preliminary data.</text>
</comment>